<dbReference type="AlphaFoldDB" id="A0A0D0HEL3"/>
<keyword evidence="2" id="KW-1185">Reference proteome</keyword>
<proteinExistence type="predicted"/>
<dbReference type="EMBL" id="JXQK01000037">
    <property type="protein sequence ID" value="KIP63878.1"/>
    <property type="molecule type" value="Genomic_DNA"/>
</dbReference>
<reference evidence="1 2" key="1">
    <citation type="submission" date="2015-01" db="EMBL/GenBank/DDBJ databases">
        <title>Comparative genomics of non-oral Prevotella species.</title>
        <authorList>
            <person name="Accetto T."/>
            <person name="Nograsek B."/>
            <person name="Avgustin G."/>
        </authorList>
    </citation>
    <scope>NUCLEOTIDE SEQUENCE [LARGE SCALE GENOMIC DNA]</scope>
    <source>
        <strain evidence="1 2">P5-119</strain>
    </source>
</reference>
<evidence type="ECO:0000313" key="1">
    <source>
        <dbReference type="EMBL" id="KIP63878.1"/>
    </source>
</evidence>
<name>A0A0D0HEL3_9BACT</name>
<evidence type="ECO:0000313" key="2">
    <source>
        <dbReference type="Proteomes" id="UP000032046"/>
    </source>
</evidence>
<dbReference type="STRING" id="1602171.ST44_03095"/>
<gene>
    <name evidence="1" type="ORF">ST44_03095</name>
</gene>
<accession>A0A0D0HEL3</accession>
<comment type="caution">
    <text evidence="1">The sequence shown here is derived from an EMBL/GenBank/DDBJ whole genome shotgun (WGS) entry which is preliminary data.</text>
</comment>
<sequence length="123" mass="15047">MRPTRIREIDMKKIKITEQIHVLGTTFKDIYEIADYSCKEMPKDGVYVGQFVKHHLWFDECDYLSDNYWHRSFVFAKSKDEVENKLEKLREFQFPGFREEWAPMIYWDDEYDDMEVTDDITLK</sequence>
<organism evidence="1 2">
    <name type="scientific">Prevotella pectinovora</name>
    <dbReference type="NCBI Taxonomy" id="1602169"/>
    <lineage>
        <taxon>Bacteria</taxon>
        <taxon>Pseudomonadati</taxon>
        <taxon>Bacteroidota</taxon>
        <taxon>Bacteroidia</taxon>
        <taxon>Bacteroidales</taxon>
        <taxon>Prevotellaceae</taxon>
        <taxon>Prevotella</taxon>
    </lineage>
</organism>
<dbReference type="Proteomes" id="UP000032046">
    <property type="component" value="Unassembled WGS sequence"/>
</dbReference>
<protein>
    <submittedName>
        <fullName evidence="1">Uncharacterized protein</fullName>
    </submittedName>
</protein>